<sequence length="228" mass="25678">MAKSDSLHHFQGIDVSQAGSASSIVFETLKQAIITGELKDGTPLKQEELAKKFSTSRIPIRESINRLEQEGLVKTIRYKGAVVASISLKEVEEMFDLRALMEREVMLKAVPNLTDDQIDEAEKYCLEFASAKTSGDWTDTNRKLHHALFQASDMTFHLSVLNTIYDRTERYLRAQLSFSNGADRAVDEHHTLIELCRAKDAAGAAELMFQHVKHAKRSLLEFLPPDSK</sequence>
<dbReference type="SUPFAM" id="SSF48008">
    <property type="entry name" value="GntR ligand-binding domain-like"/>
    <property type="match status" value="1"/>
</dbReference>
<dbReference type="GO" id="GO:0003677">
    <property type="term" value="F:DNA binding"/>
    <property type="evidence" value="ECO:0007669"/>
    <property type="project" value="UniProtKB-KW"/>
</dbReference>
<dbReference type="PANTHER" id="PTHR43537">
    <property type="entry name" value="TRANSCRIPTIONAL REGULATOR, GNTR FAMILY"/>
    <property type="match status" value="1"/>
</dbReference>
<protein>
    <submittedName>
        <fullName evidence="5">GntR family transcriptional regulator</fullName>
    </submittedName>
</protein>
<reference evidence="5 6" key="1">
    <citation type="submission" date="2019-03" db="EMBL/GenBank/DDBJ databases">
        <title>Genomic Encyclopedia of Type Strains, Phase IV (KMG-IV): sequencing the most valuable type-strain genomes for metagenomic binning, comparative biology and taxonomic classification.</title>
        <authorList>
            <person name="Goeker M."/>
        </authorList>
    </citation>
    <scope>NUCLEOTIDE SEQUENCE [LARGE SCALE GENOMIC DNA]</scope>
    <source>
        <strain evidence="5 6">DSM 5604</strain>
    </source>
</reference>
<dbReference type="CDD" id="cd07377">
    <property type="entry name" value="WHTH_GntR"/>
    <property type="match status" value="1"/>
</dbReference>
<dbReference type="SUPFAM" id="SSF46785">
    <property type="entry name" value="Winged helix' DNA-binding domain"/>
    <property type="match status" value="1"/>
</dbReference>
<dbReference type="InterPro" id="IPR011711">
    <property type="entry name" value="GntR_C"/>
</dbReference>
<dbReference type="AlphaFoldDB" id="A0A4R6XCZ1"/>
<evidence type="ECO:0000256" key="3">
    <source>
        <dbReference type="ARBA" id="ARBA00023163"/>
    </source>
</evidence>
<dbReference type="SMART" id="SM00895">
    <property type="entry name" value="FCD"/>
    <property type="match status" value="1"/>
</dbReference>
<dbReference type="SMART" id="SM00345">
    <property type="entry name" value="HTH_GNTR"/>
    <property type="match status" value="1"/>
</dbReference>
<keyword evidence="1" id="KW-0805">Transcription regulation</keyword>
<dbReference type="GO" id="GO:0003700">
    <property type="term" value="F:DNA-binding transcription factor activity"/>
    <property type="evidence" value="ECO:0007669"/>
    <property type="project" value="InterPro"/>
</dbReference>
<comment type="caution">
    <text evidence="5">The sequence shown here is derived from an EMBL/GenBank/DDBJ whole genome shotgun (WGS) entry which is preliminary data.</text>
</comment>
<dbReference type="Pfam" id="PF00392">
    <property type="entry name" value="GntR"/>
    <property type="match status" value="1"/>
</dbReference>
<name>A0A4R6XCZ1_9GAMM</name>
<accession>A0A4R6XCZ1</accession>
<keyword evidence="2" id="KW-0238">DNA-binding</keyword>
<dbReference type="Pfam" id="PF07729">
    <property type="entry name" value="FCD"/>
    <property type="match status" value="1"/>
</dbReference>
<dbReference type="PRINTS" id="PR00035">
    <property type="entry name" value="HTHGNTR"/>
</dbReference>
<evidence type="ECO:0000256" key="1">
    <source>
        <dbReference type="ARBA" id="ARBA00023015"/>
    </source>
</evidence>
<dbReference type="OrthoDB" id="9799812at2"/>
<dbReference type="PROSITE" id="PS50949">
    <property type="entry name" value="HTH_GNTR"/>
    <property type="match status" value="1"/>
</dbReference>
<evidence type="ECO:0000256" key="2">
    <source>
        <dbReference type="ARBA" id="ARBA00023125"/>
    </source>
</evidence>
<dbReference type="EMBL" id="SNZA01000001">
    <property type="protein sequence ID" value="TDR14833.1"/>
    <property type="molecule type" value="Genomic_DNA"/>
</dbReference>
<evidence type="ECO:0000313" key="5">
    <source>
        <dbReference type="EMBL" id="TDR14833.1"/>
    </source>
</evidence>
<organism evidence="5 6">
    <name type="scientific">Marinomonas communis</name>
    <dbReference type="NCBI Taxonomy" id="28254"/>
    <lineage>
        <taxon>Bacteria</taxon>
        <taxon>Pseudomonadati</taxon>
        <taxon>Pseudomonadota</taxon>
        <taxon>Gammaproteobacteria</taxon>
        <taxon>Oceanospirillales</taxon>
        <taxon>Oceanospirillaceae</taxon>
        <taxon>Marinomonas</taxon>
    </lineage>
</organism>
<feature type="domain" description="HTH gntR-type" evidence="4">
    <location>
        <begin position="19"/>
        <end position="86"/>
    </location>
</feature>
<dbReference type="Proteomes" id="UP000295729">
    <property type="component" value="Unassembled WGS sequence"/>
</dbReference>
<keyword evidence="6" id="KW-1185">Reference proteome</keyword>
<evidence type="ECO:0000259" key="4">
    <source>
        <dbReference type="PROSITE" id="PS50949"/>
    </source>
</evidence>
<dbReference type="Gene3D" id="1.20.120.530">
    <property type="entry name" value="GntR ligand-binding domain-like"/>
    <property type="match status" value="1"/>
</dbReference>
<dbReference type="RefSeq" id="WP_133559477.1">
    <property type="nucleotide sequence ID" value="NZ_SNZA01000001.1"/>
</dbReference>
<dbReference type="InterPro" id="IPR000524">
    <property type="entry name" value="Tscrpt_reg_HTH_GntR"/>
</dbReference>
<gene>
    <name evidence="5" type="ORF">C8D85_0182</name>
</gene>
<dbReference type="InterPro" id="IPR008920">
    <property type="entry name" value="TF_FadR/GntR_C"/>
</dbReference>
<dbReference type="Gene3D" id="1.10.10.10">
    <property type="entry name" value="Winged helix-like DNA-binding domain superfamily/Winged helix DNA-binding domain"/>
    <property type="match status" value="1"/>
</dbReference>
<dbReference type="InterPro" id="IPR036388">
    <property type="entry name" value="WH-like_DNA-bd_sf"/>
</dbReference>
<dbReference type="InterPro" id="IPR036390">
    <property type="entry name" value="WH_DNA-bd_sf"/>
</dbReference>
<keyword evidence="3" id="KW-0804">Transcription</keyword>
<dbReference type="PANTHER" id="PTHR43537:SF41">
    <property type="entry name" value="TRANSCRIPTIONAL REGULATORY PROTEIN"/>
    <property type="match status" value="1"/>
</dbReference>
<evidence type="ECO:0000313" key="6">
    <source>
        <dbReference type="Proteomes" id="UP000295729"/>
    </source>
</evidence>
<proteinExistence type="predicted"/>